<evidence type="ECO:0000256" key="8">
    <source>
        <dbReference type="RuleBase" id="RU000461"/>
    </source>
</evidence>
<dbReference type="EMBL" id="JABSNW010000008">
    <property type="protein sequence ID" value="KAL2885096.1"/>
    <property type="molecule type" value="Genomic_DNA"/>
</dbReference>
<evidence type="ECO:0000313" key="11">
    <source>
        <dbReference type="Proteomes" id="UP001610728"/>
    </source>
</evidence>
<comment type="cofactor">
    <cofactor evidence="1">
        <name>heme</name>
        <dbReference type="ChEBI" id="CHEBI:30413"/>
    </cofactor>
</comment>
<keyword evidence="3 8" id="KW-0349">Heme</keyword>
<dbReference type="InterPro" id="IPR001128">
    <property type="entry name" value="Cyt_P450"/>
</dbReference>
<proteinExistence type="inferred from homology"/>
<dbReference type="InterPro" id="IPR017972">
    <property type="entry name" value="Cyt_P450_CS"/>
</dbReference>
<dbReference type="PRINTS" id="PR00385">
    <property type="entry name" value="P450"/>
</dbReference>
<feature type="transmembrane region" description="Helical" evidence="9">
    <location>
        <begin position="20"/>
        <end position="40"/>
    </location>
</feature>
<dbReference type="PROSITE" id="PS00086">
    <property type="entry name" value="CYTOCHROME_P450"/>
    <property type="match status" value="1"/>
</dbReference>
<dbReference type="Proteomes" id="UP001610728">
    <property type="component" value="Unassembled WGS sequence"/>
</dbReference>
<keyword evidence="7 8" id="KW-0503">Monooxygenase</keyword>
<dbReference type="PANTHER" id="PTHR24305:SF237">
    <property type="entry name" value="CYTOCHROME P450 MONOOXYGENASE ATNE-RELATED"/>
    <property type="match status" value="1"/>
</dbReference>
<dbReference type="InterPro" id="IPR002401">
    <property type="entry name" value="Cyt_P450_E_grp-I"/>
</dbReference>
<keyword evidence="9" id="KW-1133">Transmembrane helix</keyword>
<evidence type="ECO:0000256" key="6">
    <source>
        <dbReference type="ARBA" id="ARBA00023004"/>
    </source>
</evidence>
<dbReference type="InterPro" id="IPR050121">
    <property type="entry name" value="Cytochrome_P450_monoxygenase"/>
</dbReference>
<dbReference type="SUPFAM" id="SSF48264">
    <property type="entry name" value="Cytochrome P450"/>
    <property type="match status" value="1"/>
</dbReference>
<dbReference type="GeneID" id="98120783"/>
<dbReference type="RefSeq" id="XP_070856277.1">
    <property type="nucleotide sequence ID" value="XM_071004214.1"/>
</dbReference>
<dbReference type="PANTHER" id="PTHR24305">
    <property type="entry name" value="CYTOCHROME P450"/>
    <property type="match status" value="1"/>
</dbReference>
<evidence type="ECO:0000256" key="3">
    <source>
        <dbReference type="ARBA" id="ARBA00022617"/>
    </source>
</evidence>
<dbReference type="Pfam" id="PF00067">
    <property type="entry name" value="p450"/>
    <property type="match status" value="1"/>
</dbReference>
<dbReference type="PRINTS" id="PR00463">
    <property type="entry name" value="EP450I"/>
</dbReference>
<gene>
    <name evidence="10" type="ORF">HOO65_080046</name>
</gene>
<evidence type="ECO:0000313" key="10">
    <source>
        <dbReference type="EMBL" id="KAL2885096.1"/>
    </source>
</evidence>
<dbReference type="InterPro" id="IPR036396">
    <property type="entry name" value="Cyt_P450_sf"/>
</dbReference>
<dbReference type="CDD" id="cd11061">
    <property type="entry name" value="CYP67-like"/>
    <property type="match status" value="1"/>
</dbReference>
<comment type="similarity">
    <text evidence="2 8">Belongs to the cytochrome P450 family.</text>
</comment>
<name>A0ABR4M9Z8_9PEZI</name>
<evidence type="ECO:0000256" key="1">
    <source>
        <dbReference type="ARBA" id="ARBA00001971"/>
    </source>
</evidence>
<dbReference type="Gene3D" id="1.10.630.10">
    <property type="entry name" value="Cytochrome P450"/>
    <property type="match status" value="1"/>
</dbReference>
<keyword evidence="5 8" id="KW-0560">Oxidoreductase</keyword>
<keyword evidence="9" id="KW-0472">Membrane</keyword>
<comment type="caution">
    <text evidence="10">The sequence shown here is derived from an EMBL/GenBank/DDBJ whole genome shotgun (WGS) entry which is preliminary data.</text>
</comment>
<keyword evidence="6 8" id="KW-0408">Iron</keyword>
<sequence length="548" mass="61602">MVSLSSQGSPLHLSFDLNHAKAVAIGTAVISLVLLLKYIVYQVFFHPLARYPGPFLAKLTDAHQLWHGWIGDRHLLFLQMHEKYGPVVRYGPNHLSFNTVTALKKIYGHNSNIAKSEFYNAFVHGAPNIHNTRNKEIHSRKRRIISNAFSTASTKSMEPFVHNNIRKLCELVGPSQDSSFRESPVASEKHSEWSVPQNMAKWFSYLTMDVLGDLCYGKSFDLLEKEDNRYSLELLALATKAHLLLGLMPLAYRWKLDYIIFRQIASGREQFAKYGRERLNERTALGNTTDRKDFFHYMLNSKEGGYSFSQPELWGESTLLLIAGSDTTAASLAATLFYLVRYPDIMAKVMGEVRSKFSSVNDIGHGSELSSCIYLRACIDEAMRLSPAVGGLLPREVISEGTMIDSVFVPAGTIVGVPHYALQHNTEYHKEPFQFVPERWIEGVINPLTGLRNTAADTAAVNAAFCPFSIGPRGCIGKGLAYHEMTNTLARLLWLYDIRKAEGVMDLSGGKPDGVIGRQREDEYQLMDTFTSITPEGPFVQFRNRVDM</sequence>
<keyword evidence="9" id="KW-0812">Transmembrane</keyword>
<organism evidence="10 11">
    <name type="scientific">Ceratocystis lukuohia</name>
    <dbReference type="NCBI Taxonomy" id="2019550"/>
    <lineage>
        <taxon>Eukaryota</taxon>
        <taxon>Fungi</taxon>
        <taxon>Dikarya</taxon>
        <taxon>Ascomycota</taxon>
        <taxon>Pezizomycotina</taxon>
        <taxon>Sordariomycetes</taxon>
        <taxon>Hypocreomycetidae</taxon>
        <taxon>Microascales</taxon>
        <taxon>Ceratocystidaceae</taxon>
        <taxon>Ceratocystis</taxon>
    </lineage>
</organism>
<evidence type="ECO:0000256" key="4">
    <source>
        <dbReference type="ARBA" id="ARBA00022723"/>
    </source>
</evidence>
<evidence type="ECO:0000256" key="2">
    <source>
        <dbReference type="ARBA" id="ARBA00010617"/>
    </source>
</evidence>
<evidence type="ECO:0000256" key="7">
    <source>
        <dbReference type="ARBA" id="ARBA00023033"/>
    </source>
</evidence>
<accession>A0ABR4M9Z8</accession>
<keyword evidence="11" id="KW-1185">Reference proteome</keyword>
<evidence type="ECO:0000256" key="5">
    <source>
        <dbReference type="ARBA" id="ARBA00023002"/>
    </source>
</evidence>
<protein>
    <submittedName>
        <fullName evidence="10">Isotrichodermin C-15 hydroxylase</fullName>
    </submittedName>
</protein>
<evidence type="ECO:0000256" key="9">
    <source>
        <dbReference type="SAM" id="Phobius"/>
    </source>
</evidence>
<reference evidence="10 11" key="1">
    <citation type="submission" date="2020-05" db="EMBL/GenBank/DDBJ databases">
        <title>Ceratocystis lukuohia genome.</title>
        <authorList>
            <person name="Harrington T.C."/>
            <person name="Kim K."/>
            <person name="Mayers C.G."/>
        </authorList>
    </citation>
    <scope>NUCLEOTIDE SEQUENCE [LARGE SCALE GENOMIC DNA]</scope>
    <source>
        <strain evidence="10 11">C4212</strain>
    </source>
</reference>
<keyword evidence="4 8" id="KW-0479">Metal-binding</keyword>